<accession>A0A1H0M5Y8</accession>
<keyword evidence="3" id="KW-1185">Reference proteome</keyword>
<evidence type="ECO:0000259" key="1">
    <source>
        <dbReference type="PROSITE" id="PS50943"/>
    </source>
</evidence>
<sequence length="123" mass="14239">MTKEEFSLARKKLGKTQKQLAELLGVSLKTIHSYEQGWRTIPSHIERHIYFLLINQRGRRDSLQPCWEQKNCAVKDQCPAWEFQSGHLCWFLCGTLCECTHDVPQKGKLAICKECAIFTNLLS</sequence>
<dbReference type="CDD" id="cd00093">
    <property type="entry name" value="HTH_XRE"/>
    <property type="match status" value="1"/>
</dbReference>
<dbReference type="STRING" id="91360.SAMN05660330_00995"/>
<evidence type="ECO:0000313" key="2">
    <source>
        <dbReference type="EMBL" id="SDO75843.1"/>
    </source>
</evidence>
<dbReference type="InterPro" id="IPR010982">
    <property type="entry name" value="Lambda_DNA-bd_dom_sf"/>
</dbReference>
<dbReference type="AlphaFoldDB" id="A0A1H0M5Y8"/>
<dbReference type="EMBL" id="FNJI01000005">
    <property type="protein sequence ID" value="SDO75843.1"/>
    <property type="molecule type" value="Genomic_DNA"/>
</dbReference>
<dbReference type="InterPro" id="IPR001387">
    <property type="entry name" value="Cro/C1-type_HTH"/>
</dbReference>
<reference evidence="2 3" key="1">
    <citation type="submission" date="2016-10" db="EMBL/GenBank/DDBJ databases">
        <authorList>
            <person name="de Groot N.N."/>
        </authorList>
    </citation>
    <scope>NUCLEOTIDE SEQUENCE [LARGE SCALE GENOMIC DNA]</scope>
    <source>
        <strain evidence="2 3">DSM 12130</strain>
    </source>
</reference>
<dbReference type="GO" id="GO:0003677">
    <property type="term" value="F:DNA binding"/>
    <property type="evidence" value="ECO:0007669"/>
    <property type="project" value="InterPro"/>
</dbReference>
<dbReference type="SUPFAM" id="SSF47413">
    <property type="entry name" value="lambda repressor-like DNA-binding domains"/>
    <property type="match status" value="1"/>
</dbReference>
<feature type="domain" description="HTH cro/C1-type" evidence="1">
    <location>
        <begin position="9"/>
        <end position="37"/>
    </location>
</feature>
<proteinExistence type="predicted"/>
<dbReference type="Proteomes" id="UP000199073">
    <property type="component" value="Unassembled WGS sequence"/>
</dbReference>
<name>A0A1H0M5Y8_9BACT</name>
<evidence type="ECO:0000313" key="3">
    <source>
        <dbReference type="Proteomes" id="UP000199073"/>
    </source>
</evidence>
<organism evidence="2 3">
    <name type="scientific">Desulforhopalus singaporensis</name>
    <dbReference type="NCBI Taxonomy" id="91360"/>
    <lineage>
        <taxon>Bacteria</taxon>
        <taxon>Pseudomonadati</taxon>
        <taxon>Thermodesulfobacteriota</taxon>
        <taxon>Desulfobulbia</taxon>
        <taxon>Desulfobulbales</taxon>
        <taxon>Desulfocapsaceae</taxon>
        <taxon>Desulforhopalus</taxon>
    </lineage>
</organism>
<protein>
    <submittedName>
        <fullName evidence="2">Helix-turn-helix</fullName>
    </submittedName>
</protein>
<dbReference type="PROSITE" id="PS50943">
    <property type="entry name" value="HTH_CROC1"/>
    <property type="match status" value="1"/>
</dbReference>
<gene>
    <name evidence="2" type="ORF">SAMN05660330_00995</name>
</gene>
<dbReference type="Gene3D" id="1.10.260.40">
    <property type="entry name" value="lambda repressor-like DNA-binding domains"/>
    <property type="match status" value="1"/>
</dbReference>
<dbReference type="Pfam" id="PF01381">
    <property type="entry name" value="HTH_3"/>
    <property type="match status" value="1"/>
</dbReference>